<feature type="zinc finger region" description="dksA C4-type" evidence="4">
    <location>
        <begin position="80"/>
        <end position="104"/>
    </location>
</feature>
<evidence type="ECO:0000256" key="5">
    <source>
        <dbReference type="SAM" id="Coils"/>
    </source>
</evidence>
<dbReference type="Gene3D" id="1.20.120.910">
    <property type="entry name" value="DksA, coiled-coil domain"/>
    <property type="match status" value="1"/>
</dbReference>
<sequence>MEKNKKLLEQERTRLQSLLARVEDKDGQPKYPDFGNSEEDNAAEVAAYETNIAEEHDLEPKLNRVIAALQRIDNGSYGLCKVGGEEIPEARLAAVPEAENCVAHDKAE</sequence>
<gene>
    <name evidence="7" type="ORF">A2751_01825</name>
</gene>
<dbReference type="AlphaFoldDB" id="A0A1F5NK31"/>
<dbReference type="PANTHER" id="PTHR33823">
    <property type="entry name" value="RNA POLYMERASE-BINDING TRANSCRIPTION FACTOR DKSA-RELATED"/>
    <property type="match status" value="1"/>
</dbReference>
<dbReference type="Proteomes" id="UP000176864">
    <property type="component" value="Unassembled WGS sequence"/>
</dbReference>
<proteinExistence type="predicted"/>
<reference evidence="7 8" key="1">
    <citation type="journal article" date="2016" name="Nat. Commun.">
        <title>Thousands of microbial genomes shed light on interconnected biogeochemical processes in an aquifer system.</title>
        <authorList>
            <person name="Anantharaman K."/>
            <person name="Brown C.T."/>
            <person name="Hug L.A."/>
            <person name="Sharon I."/>
            <person name="Castelle C.J."/>
            <person name="Probst A.J."/>
            <person name="Thomas B.C."/>
            <person name="Singh A."/>
            <person name="Wilkins M.J."/>
            <person name="Karaoz U."/>
            <person name="Brodie E.L."/>
            <person name="Williams K.H."/>
            <person name="Hubbard S.S."/>
            <person name="Banfield J.F."/>
        </authorList>
    </citation>
    <scope>NUCLEOTIDE SEQUENCE [LARGE SCALE GENOMIC DNA]</scope>
</reference>
<keyword evidence="2" id="KW-0863">Zinc-finger</keyword>
<evidence type="ECO:0000256" key="4">
    <source>
        <dbReference type="PROSITE-ProRule" id="PRU00510"/>
    </source>
</evidence>
<dbReference type="Pfam" id="PF01258">
    <property type="entry name" value="zf-dskA_traR"/>
    <property type="match status" value="1"/>
</dbReference>
<name>A0A1F5NK31_9BACT</name>
<keyword evidence="1" id="KW-0479">Metal-binding</keyword>
<dbReference type="PANTHER" id="PTHR33823:SF4">
    <property type="entry name" value="GENERAL STRESS PROTEIN 16O"/>
    <property type="match status" value="1"/>
</dbReference>
<dbReference type="EMBL" id="MFEK01000016">
    <property type="protein sequence ID" value="OGE77978.1"/>
    <property type="molecule type" value="Genomic_DNA"/>
</dbReference>
<keyword evidence="3" id="KW-0862">Zinc</keyword>
<comment type="caution">
    <text evidence="7">The sequence shown here is derived from an EMBL/GenBank/DDBJ whole genome shotgun (WGS) entry which is preliminary data.</text>
</comment>
<organism evidence="7 8">
    <name type="scientific">Candidatus Doudnabacteria bacterium RIFCSPHIGHO2_01_FULL_46_14</name>
    <dbReference type="NCBI Taxonomy" id="1817824"/>
    <lineage>
        <taxon>Bacteria</taxon>
        <taxon>Candidatus Doudnaibacteriota</taxon>
    </lineage>
</organism>
<accession>A0A1F5NK31</accession>
<evidence type="ECO:0000259" key="6">
    <source>
        <dbReference type="Pfam" id="PF01258"/>
    </source>
</evidence>
<dbReference type="STRING" id="1817824.A2751_01825"/>
<dbReference type="GO" id="GO:0008270">
    <property type="term" value="F:zinc ion binding"/>
    <property type="evidence" value="ECO:0007669"/>
    <property type="project" value="UniProtKB-KW"/>
</dbReference>
<dbReference type="PROSITE" id="PS51128">
    <property type="entry name" value="ZF_DKSA_2"/>
    <property type="match status" value="1"/>
</dbReference>
<protein>
    <recommendedName>
        <fullName evidence="6">Zinc finger DksA/TraR C4-type domain-containing protein</fullName>
    </recommendedName>
</protein>
<evidence type="ECO:0000256" key="1">
    <source>
        <dbReference type="ARBA" id="ARBA00022723"/>
    </source>
</evidence>
<evidence type="ECO:0000256" key="3">
    <source>
        <dbReference type="ARBA" id="ARBA00022833"/>
    </source>
</evidence>
<keyword evidence="5" id="KW-0175">Coiled coil</keyword>
<evidence type="ECO:0000313" key="8">
    <source>
        <dbReference type="Proteomes" id="UP000176864"/>
    </source>
</evidence>
<feature type="domain" description="Zinc finger DksA/TraR C4-type" evidence="6">
    <location>
        <begin position="75"/>
        <end position="102"/>
    </location>
</feature>
<feature type="coiled-coil region" evidence="5">
    <location>
        <begin position="1"/>
        <end position="28"/>
    </location>
</feature>
<evidence type="ECO:0000256" key="2">
    <source>
        <dbReference type="ARBA" id="ARBA00022771"/>
    </source>
</evidence>
<evidence type="ECO:0000313" key="7">
    <source>
        <dbReference type="EMBL" id="OGE77978.1"/>
    </source>
</evidence>
<dbReference type="InterPro" id="IPR000962">
    <property type="entry name" value="Znf_DskA_TraR"/>
</dbReference>